<feature type="transmembrane region" description="Helical" evidence="17">
    <location>
        <begin position="257"/>
        <end position="275"/>
    </location>
</feature>
<evidence type="ECO:0000256" key="17">
    <source>
        <dbReference type="RuleBase" id="RU003404"/>
    </source>
</evidence>
<reference evidence="21" key="1">
    <citation type="journal article" date="2019" name="Genome Biol. Evol.">
        <title>A High-quality Draft Genome Assembly of Sinella curviseta: A Soil Model Organism (Collembola).</title>
        <authorList>
            <person name="Zhang F."/>
            <person name="Ding Y."/>
            <person name="Zhou Q.S."/>
            <person name="Wu J."/>
            <person name="Luo A."/>
            <person name="Zhu C.D."/>
        </authorList>
    </citation>
    <scope>NUCLEOTIDE SEQUENCE</scope>
    <source>
        <strain evidence="21">NJ</strain>
    </source>
</reference>
<feature type="transmembrane region" description="Helical" evidence="17">
    <location>
        <begin position="74"/>
        <end position="93"/>
    </location>
</feature>
<dbReference type="InterPro" id="IPR001750">
    <property type="entry name" value="ND/Mrp_TM"/>
</dbReference>
<dbReference type="InterPro" id="IPR003945">
    <property type="entry name" value="NU5C-like"/>
</dbReference>
<feature type="transmembrane region" description="Helical" evidence="17">
    <location>
        <begin position="324"/>
        <end position="342"/>
    </location>
</feature>
<feature type="transmembrane region" description="Helical" evidence="17">
    <location>
        <begin position="37"/>
        <end position="62"/>
    </location>
</feature>
<feature type="transmembrane region" description="Helical" evidence="17">
    <location>
        <begin position="99"/>
        <end position="119"/>
    </location>
</feature>
<feature type="domain" description="NADH:quinone oxidoreductase/Mrp antiporter transmembrane" evidence="18">
    <location>
        <begin position="95"/>
        <end position="373"/>
    </location>
</feature>
<evidence type="ECO:0000256" key="7">
    <source>
        <dbReference type="ARBA" id="ARBA00022692"/>
    </source>
</evidence>
<dbReference type="PANTHER" id="PTHR42829:SF2">
    <property type="entry name" value="NADH-UBIQUINONE OXIDOREDUCTASE CHAIN 5"/>
    <property type="match status" value="1"/>
</dbReference>
<keyword evidence="11 17" id="KW-1133">Transmembrane helix</keyword>
<evidence type="ECO:0000256" key="14">
    <source>
        <dbReference type="ARBA" id="ARBA00023128"/>
    </source>
</evidence>
<evidence type="ECO:0000256" key="9">
    <source>
        <dbReference type="ARBA" id="ARBA00022967"/>
    </source>
</evidence>
<comment type="similarity">
    <text evidence="17">Belongs to the complex I subunit 5 family.</text>
</comment>
<comment type="function">
    <text evidence="17">Core subunit of the mitochondrial membrane respiratory chain NADH dehydrogenase (Complex I) which catalyzes electron transfer from NADH through the respiratory chain, using ubiquinone as an electron acceptor. Essential for the catalytic activity and assembly of complex I.</text>
</comment>
<dbReference type="GO" id="GO:0042773">
    <property type="term" value="P:ATP synthesis coupled electron transport"/>
    <property type="evidence" value="ECO:0007669"/>
    <property type="project" value="InterPro"/>
</dbReference>
<dbReference type="Pfam" id="PF00662">
    <property type="entry name" value="Proton_antipo_N"/>
    <property type="match status" value="1"/>
</dbReference>
<evidence type="ECO:0000259" key="18">
    <source>
        <dbReference type="Pfam" id="PF00361"/>
    </source>
</evidence>
<feature type="domain" description="NADH-Ubiquinone oxidoreductase (complex I) chain 5 N-terminal" evidence="19">
    <location>
        <begin position="39"/>
        <end position="78"/>
    </location>
</feature>
<dbReference type="EC" id="7.1.1.2" evidence="3 17"/>
<comment type="subcellular location">
    <subcellularLocation>
        <location evidence="2">Mitochondrion inner membrane</location>
        <topology evidence="2">Multi-pass membrane protein</topology>
    </subcellularLocation>
</comment>
<keyword evidence="8" id="KW-0999">Mitochondrion inner membrane</keyword>
<dbReference type="GeneID" id="40498705"/>
<feature type="domain" description="NADH dehydrogenase subunit 5 C-terminal" evidence="20">
    <location>
        <begin position="378"/>
        <end position="554"/>
    </location>
</feature>
<dbReference type="GO" id="GO:0008137">
    <property type="term" value="F:NADH dehydrogenase (ubiquinone) activity"/>
    <property type="evidence" value="ECO:0007669"/>
    <property type="project" value="UniProtKB-EC"/>
</dbReference>
<evidence type="ECO:0000256" key="2">
    <source>
        <dbReference type="ARBA" id="ARBA00004448"/>
    </source>
</evidence>
<evidence type="ECO:0000256" key="8">
    <source>
        <dbReference type="ARBA" id="ARBA00022792"/>
    </source>
</evidence>
<keyword evidence="9" id="KW-1278">Translocase</keyword>
<keyword evidence="15 17" id="KW-0472">Membrane</keyword>
<organism evidence="21">
    <name type="scientific">Sinella curviseta</name>
    <dbReference type="NCBI Taxonomy" id="187695"/>
    <lineage>
        <taxon>Eukaryota</taxon>
        <taxon>Metazoa</taxon>
        <taxon>Ecdysozoa</taxon>
        <taxon>Arthropoda</taxon>
        <taxon>Hexapoda</taxon>
        <taxon>Collembola</taxon>
        <taxon>Entomobryomorpha</taxon>
        <taxon>Entomobryoidea</taxon>
        <taxon>Entomobryidae</taxon>
        <taxon>Entomobryinae</taxon>
        <taxon>Sinella</taxon>
    </lineage>
</organism>
<keyword evidence="13 17" id="KW-0830">Ubiquinone</keyword>
<feature type="transmembrane region" description="Helical" evidence="17">
    <location>
        <begin position="443"/>
        <end position="465"/>
    </location>
</feature>
<evidence type="ECO:0000256" key="13">
    <source>
        <dbReference type="ARBA" id="ARBA00023075"/>
    </source>
</evidence>
<dbReference type="RefSeq" id="YP_009652402.1">
    <property type="nucleotide sequence ID" value="NC_042755.1"/>
</dbReference>
<evidence type="ECO:0000259" key="20">
    <source>
        <dbReference type="Pfam" id="PF06455"/>
    </source>
</evidence>
<protein>
    <recommendedName>
        <fullName evidence="4 17">NADH-ubiquinone oxidoreductase chain 5</fullName>
        <ecNumber evidence="3 17">7.1.1.2</ecNumber>
    </recommendedName>
</protein>
<keyword evidence="12 17" id="KW-0520">NAD</keyword>
<keyword evidence="10" id="KW-0249">Electron transport</keyword>
<evidence type="ECO:0000256" key="10">
    <source>
        <dbReference type="ARBA" id="ARBA00022982"/>
    </source>
</evidence>
<sequence>MLLFLSLYSLVTGLEFYFYSVVKFLEWEIFSLFGNMVIMTLIFDWMSLTFMGFVMLISSMVLIYSTSYMEGDKFLYRFILLVYLFVISMLFLIMSPNMISILLGWDGLGLVSYCLVIYYQNEKSANAGMLTILSNRVGDVAILLSIAWLANYGSWNFYFLQLLISEGELKFIMIMVIIAGMTKSAQIPFSAWLPAAMAAPTPVSALVHSSTLVTAGVYLLIRFHDLLCVNNFMFIIGSFTMFMSGLGANFEMDLKKIIALSTLSQLGVMMMILSLGLWELAFFHLLSHALFKSLLFLCAGVFIHSMGDIQDIRFLGGMETGCPASSFFFVACSLSLCGFPFLSGFYSKDIILESYMMLNMNFFMYTAIIMGTLFTVTYSVRLGYYLFFKNLGLKSLVHLEEHMIMIAPMSVLFITAVSAGSAMSWFYFPSYLVFLSSFFKLSVLFLVLTFFMIMYQLMIILDLYILAITSKWIHFLCTMWFMPLLSTYMISPSLHLGRQLIKFVDQGWVEAVGAQGSYYLLSKKSSFFDYFFWLNIKSYLVIFLMFSVFIIILI</sequence>
<keyword evidence="14 17" id="KW-0496">Mitochondrion</keyword>
<keyword evidence="5 17" id="KW-0813">Transport</keyword>
<dbReference type="InterPro" id="IPR001516">
    <property type="entry name" value="Proton_antipo_N"/>
</dbReference>
<dbReference type="AlphaFoldDB" id="A0A4P6D9U3"/>
<keyword evidence="6" id="KW-0679">Respiratory chain</keyword>
<evidence type="ECO:0000256" key="6">
    <source>
        <dbReference type="ARBA" id="ARBA00022660"/>
    </source>
</evidence>
<dbReference type="GO" id="GO:0005743">
    <property type="term" value="C:mitochondrial inner membrane"/>
    <property type="evidence" value="ECO:0007669"/>
    <property type="project" value="UniProtKB-SubCell"/>
</dbReference>
<proteinExistence type="inferred from homology"/>
<keyword evidence="7 17" id="KW-0812">Transmembrane</keyword>
<dbReference type="PRINTS" id="PR01434">
    <property type="entry name" value="NADHDHGNASE5"/>
</dbReference>
<feature type="transmembrane region" description="Helical" evidence="17">
    <location>
        <begin position="140"/>
        <end position="159"/>
    </location>
</feature>
<feature type="transmembrane region" description="Helical" evidence="17">
    <location>
        <begin position="362"/>
        <end position="384"/>
    </location>
</feature>
<evidence type="ECO:0000256" key="4">
    <source>
        <dbReference type="ARBA" id="ARBA00021096"/>
    </source>
</evidence>
<gene>
    <name evidence="21" type="primary">ND5</name>
</gene>
<evidence type="ECO:0000313" key="21">
    <source>
        <dbReference type="EMBL" id="QAU56473.1"/>
    </source>
</evidence>
<dbReference type="PANTHER" id="PTHR42829">
    <property type="entry name" value="NADH-UBIQUINONE OXIDOREDUCTASE CHAIN 5"/>
    <property type="match status" value="1"/>
</dbReference>
<feature type="transmembrane region" description="Helical" evidence="17">
    <location>
        <begin position="405"/>
        <end position="428"/>
    </location>
</feature>
<comment type="catalytic activity">
    <reaction evidence="16 17">
        <text>a ubiquinone + NADH + 5 H(+)(in) = a ubiquinol + NAD(+) + 4 H(+)(out)</text>
        <dbReference type="Rhea" id="RHEA:29091"/>
        <dbReference type="Rhea" id="RHEA-COMP:9565"/>
        <dbReference type="Rhea" id="RHEA-COMP:9566"/>
        <dbReference type="ChEBI" id="CHEBI:15378"/>
        <dbReference type="ChEBI" id="CHEBI:16389"/>
        <dbReference type="ChEBI" id="CHEBI:17976"/>
        <dbReference type="ChEBI" id="CHEBI:57540"/>
        <dbReference type="ChEBI" id="CHEBI:57945"/>
        <dbReference type="EC" id="7.1.1.2"/>
    </reaction>
</comment>
<dbReference type="CTD" id="4540"/>
<evidence type="ECO:0000256" key="3">
    <source>
        <dbReference type="ARBA" id="ARBA00012944"/>
    </source>
</evidence>
<evidence type="ECO:0000259" key="19">
    <source>
        <dbReference type="Pfam" id="PF00662"/>
    </source>
</evidence>
<dbReference type="Pfam" id="PF06455">
    <property type="entry name" value="NADH5_C"/>
    <property type="match status" value="1"/>
</dbReference>
<feature type="transmembrane region" description="Helical" evidence="17">
    <location>
        <begin position="171"/>
        <end position="193"/>
    </location>
</feature>
<comment type="function">
    <text evidence="1">Core subunit of the mitochondrial membrane respiratory chain NADH dehydrogenase (Complex I) that is believed to belong to the minimal assembly required for catalysis. Complex I functions in the transfer of electrons from NADH to the respiratory chain. The immediate electron acceptor for the enzyme is believed to be ubiquinone.</text>
</comment>
<geneLocation type="mitochondrion" evidence="21"/>
<evidence type="ECO:0000256" key="16">
    <source>
        <dbReference type="ARBA" id="ARBA00049551"/>
    </source>
</evidence>
<name>A0A4P6D9U3_9HEXA</name>
<dbReference type="InterPro" id="IPR010934">
    <property type="entry name" value="NADH_DH_su5_C"/>
</dbReference>
<accession>A0A4P6D9U3</accession>
<feature type="transmembrane region" description="Helical" evidence="17">
    <location>
        <begin position="472"/>
        <end position="490"/>
    </location>
</feature>
<dbReference type="Pfam" id="PF00361">
    <property type="entry name" value="Proton_antipo_M"/>
    <property type="match status" value="1"/>
</dbReference>
<feature type="transmembrane region" description="Helical" evidence="17">
    <location>
        <begin position="229"/>
        <end position="250"/>
    </location>
</feature>
<dbReference type="GO" id="GO:0015990">
    <property type="term" value="P:electron transport coupled proton transport"/>
    <property type="evidence" value="ECO:0007669"/>
    <property type="project" value="TreeGrafter"/>
</dbReference>
<feature type="transmembrane region" description="Helical" evidence="17">
    <location>
        <begin position="281"/>
        <end position="303"/>
    </location>
</feature>
<evidence type="ECO:0000256" key="1">
    <source>
        <dbReference type="ARBA" id="ARBA00003257"/>
    </source>
</evidence>
<evidence type="ECO:0000256" key="11">
    <source>
        <dbReference type="ARBA" id="ARBA00022989"/>
    </source>
</evidence>
<evidence type="ECO:0000256" key="5">
    <source>
        <dbReference type="ARBA" id="ARBA00022448"/>
    </source>
</evidence>
<evidence type="ECO:0000256" key="12">
    <source>
        <dbReference type="ARBA" id="ARBA00023027"/>
    </source>
</evidence>
<feature type="transmembrane region" description="Helical" evidence="17">
    <location>
        <begin position="530"/>
        <end position="553"/>
    </location>
</feature>
<feature type="transmembrane region" description="Helical" evidence="17">
    <location>
        <begin position="205"/>
        <end position="223"/>
    </location>
</feature>
<dbReference type="GO" id="GO:0003954">
    <property type="term" value="F:NADH dehydrogenase activity"/>
    <property type="evidence" value="ECO:0007669"/>
    <property type="project" value="TreeGrafter"/>
</dbReference>
<evidence type="ECO:0000256" key="15">
    <source>
        <dbReference type="ARBA" id="ARBA00023136"/>
    </source>
</evidence>
<dbReference type="EMBL" id="MK014212">
    <property type="protein sequence ID" value="QAU56473.1"/>
    <property type="molecule type" value="Genomic_DNA"/>
</dbReference>